<keyword evidence="4" id="KW-1185">Reference proteome</keyword>
<evidence type="ECO:0000313" key="4">
    <source>
        <dbReference type="Proteomes" id="UP000637267"/>
    </source>
</evidence>
<comment type="caution">
    <text evidence="3">The sequence shown here is derived from an EMBL/GenBank/DDBJ whole genome shotgun (WGS) entry which is preliminary data.</text>
</comment>
<feature type="compositionally biased region" description="Pro residues" evidence="1">
    <location>
        <begin position="39"/>
        <end position="62"/>
    </location>
</feature>
<evidence type="ECO:0000313" key="3">
    <source>
        <dbReference type="EMBL" id="GGP22788.1"/>
    </source>
</evidence>
<feature type="signal peptide" evidence="2">
    <location>
        <begin position="1"/>
        <end position="24"/>
    </location>
</feature>
<feature type="chain" id="PRO_5045118554" description="YXWGXW repeat-containing protein" evidence="2">
    <location>
        <begin position="25"/>
        <end position="140"/>
    </location>
</feature>
<accession>A0ABQ2PBN2</accession>
<sequence length="140" mass="16120">MLQSVLRNGALILAMGGLVATVQAHEPARGKPPHASTRPTPPRPPGHARPPAHAHPPPQAHRPPPHWHNRDQWRRAHSRHLQGRYFDDWHRSYYYRPGQWVWYQGRVWEPRRPLSAMEVGLTPLQAPGLWLDITARIPLN</sequence>
<name>A0ABQ2PBN2_9NEIS</name>
<keyword evidence="2" id="KW-0732">Signal</keyword>
<organism evidence="3 4">
    <name type="scientific">Silvimonas iriomotensis</name>
    <dbReference type="NCBI Taxonomy" id="449662"/>
    <lineage>
        <taxon>Bacteria</taxon>
        <taxon>Pseudomonadati</taxon>
        <taxon>Pseudomonadota</taxon>
        <taxon>Betaproteobacteria</taxon>
        <taxon>Neisseriales</taxon>
        <taxon>Chitinibacteraceae</taxon>
        <taxon>Silvimonas</taxon>
    </lineage>
</organism>
<dbReference type="Proteomes" id="UP000637267">
    <property type="component" value="Unassembled WGS sequence"/>
</dbReference>
<protein>
    <recommendedName>
        <fullName evidence="5">YXWGXW repeat-containing protein</fullName>
    </recommendedName>
</protein>
<evidence type="ECO:0000256" key="1">
    <source>
        <dbReference type="SAM" id="MobiDB-lite"/>
    </source>
</evidence>
<proteinExistence type="predicted"/>
<reference evidence="4" key="1">
    <citation type="journal article" date="2019" name="Int. J. Syst. Evol. Microbiol.">
        <title>The Global Catalogue of Microorganisms (GCM) 10K type strain sequencing project: providing services to taxonomists for standard genome sequencing and annotation.</title>
        <authorList>
            <consortium name="The Broad Institute Genomics Platform"/>
            <consortium name="The Broad Institute Genome Sequencing Center for Infectious Disease"/>
            <person name="Wu L."/>
            <person name="Ma J."/>
        </authorList>
    </citation>
    <scope>NUCLEOTIDE SEQUENCE [LARGE SCALE GENOMIC DNA]</scope>
    <source>
        <strain evidence="4">CGMCC 1.8859</strain>
    </source>
</reference>
<evidence type="ECO:0000256" key="2">
    <source>
        <dbReference type="SAM" id="SignalP"/>
    </source>
</evidence>
<evidence type="ECO:0008006" key="5">
    <source>
        <dbReference type="Google" id="ProtNLM"/>
    </source>
</evidence>
<dbReference type="EMBL" id="BMLX01000003">
    <property type="protein sequence ID" value="GGP22788.1"/>
    <property type="molecule type" value="Genomic_DNA"/>
</dbReference>
<feature type="region of interest" description="Disordered" evidence="1">
    <location>
        <begin position="25"/>
        <end position="71"/>
    </location>
</feature>
<gene>
    <name evidence="3" type="ORF">GCM10010970_27880</name>
</gene>
<dbReference type="RefSeq" id="WP_188704961.1">
    <property type="nucleotide sequence ID" value="NZ_BMLX01000003.1"/>
</dbReference>